<evidence type="ECO:0000256" key="6">
    <source>
        <dbReference type="ARBA" id="ARBA00023198"/>
    </source>
</evidence>
<keyword evidence="4" id="KW-0399">Innate immunity</keyword>
<keyword evidence="6" id="KW-0395">Inflammatory response</keyword>
<accession>A0AAD1S4Y3</accession>
<organism evidence="9 10">
    <name type="scientific">Pelobates cultripes</name>
    <name type="common">Western spadefoot toad</name>
    <dbReference type="NCBI Taxonomy" id="61616"/>
    <lineage>
        <taxon>Eukaryota</taxon>
        <taxon>Metazoa</taxon>
        <taxon>Chordata</taxon>
        <taxon>Craniata</taxon>
        <taxon>Vertebrata</taxon>
        <taxon>Euteleostomi</taxon>
        <taxon>Amphibia</taxon>
        <taxon>Batrachia</taxon>
        <taxon>Anura</taxon>
        <taxon>Pelobatoidea</taxon>
        <taxon>Pelobatidae</taxon>
        <taxon>Pelobates</taxon>
    </lineage>
</organism>
<proteinExistence type="predicted"/>
<dbReference type="Gene3D" id="3.40.50.10140">
    <property type="entry name" value="Toll/interleukin-1 receptor homology (TIR) domain"/>
    <property type="match status" value="1"/>
</dbReference>
<dbReference type="GO" id="GO:0005768">
    <property type="term" value="C:endosome"/>
    <property type="evidence" value="ECO:0007669"/>
    <property type="project" value="TreeGrafter"/>
</dbReference>
<evidence type="ECO:0000313" key="9">
    <source>
        <dbReference type="EMBL" id="CAH2292871.1"/>
    </source>
</evidence>
<dbReference type="GO" id="GO:0035666">
    <property type="term" value="P:TRIF-dependent toll-like receptor signaling pathway"/>
    <property type="evidence" value="ECO:0007669"/>
    <property type="project" value="InterPro"/>
</dbReference>
<keyword evidence="3" id="KW-0597">Phosphoprotein</keyword>
<dbReference type="InterPro" id="IPR000157">
    <property type="entry name" value="TIR_dom"/>
</dbReference>
<dbReference type="PROSITE" id="PS50104">
    <property type="entry name" value="TIR"/>
    <property type="match status" value="1"/>
</dbReference>
<gene>
    <name evidence="9" type="ORF">PECUL_23A039537</name>
</gene>
<evidence type="ECO:0000313" key="10">
    <source>
        <dbReference type="Proteomes" id="UP001295444"/>
    </source>
</evidence>
<keyword evidence="5" id="KW-0391">Immunity</keyword>
<evidence type="ECO:0000256" key="5">
    <source>
        <dbReference type="ARBA" id="ARBA00022859"/>
    </source>
</evidence>
<comment type="subcellular location">
    <subcellularLocation>
        <location evidence="1">Cytoplasm</location>
    </subcellularLocation>
</comment>
<dbReference type="PANTHER" id="PTHR47230">
    <property type="entry name" value="TIR DOMAIN-CONTAINING ADAPTER MOLECULE 1"/>
    <property type="match status" value="1"/>
</dbReference>
<dbReference type="InterPro" id="IPR046946">
    <property type="entry name" value="TCAM1/2"/>
</dbReference>
<dbReference type="GO" id="GO:0032481">
    <property type="term" value="P:positive regulation of type I interferon production"/>
    <property type="evidence" value="ECO:0007669"/>
    <property type="project" value="TreeGrafter"/>
</dbReference>
<dbReference type="GO" id="GO:0035591">
    <property type="term" value="F:signaling adaptor activity"/>
    <property type="evidence" value="ECO:0007669"/>
    <property type="project" value="TreeGrafter"/>
</dbReference>
<evidence type="ECO:0000256" key="3">
    <source>
        <dbReference type="ARBA" id="ARBA00022553"/>
    </source>
</evidence>
<dbReference type="GO" id="GO:0006954">
    <property type="term" value="P:inflammatory response"/>
    <property type="evidence" value="ECO:0007669"/>
    <property type="project" value="UniProtKB-KW"/>
</dbReference>
<name>A0AAD1S4Y3_PELCU</name>
<evidence type="ECO:0000259" key="8">
    <source>
        <dbReference type="PROSITE" id="PS50104"/>
    </source>
</evidence>
<dbReference type="PANTHER" id="PTHR47230:SF1">
    <property type="entry name" value="TIR DOMAIN-CONTAINING ADAPTER MOLECULE 1"/>
    <property type="match status" value="1"/>
</dbReference>
<evidence type="ECO:0000256" key="2">
    <source>
        <dbReference type="ARBA" id="ARBA00022490"/>
    </source>
</evidence>
<feature type="domain" description="TIR" evidence="8">
    <location>
        <begin position="186"/>
        <end position="319"/>
    </location>
</feature>
<dbReference type="GO" id="GO:0045087">
    <property type="term" value="P:innate immune response"/>
    <property type="evidence" value="ECO:0007669"/>
    <property type="project" value="UniProtKB-KW"/>
</dbReference>
<dbReference type="Proteomes" id="UP001295444">
    <property type="component" value="Chromosome 05"/>
</dbReference>
<evidence type="ECO:0000256" key="4">
    <source>
        <dbReference type="ARBA" id="ARBA00022588"/>
    </source>
</evidence>
<evidence type="ECO:0000256" key="7">
    <source>
        <dbReference type="SAM" id="MobiDB-lite"/>
    </source>
</evidence>
<feature type="region of interest" description="Disordered" evidence="7">
    <location>
        <begin position="104"/>
        <end position="130"/>
    </location>
</feature>
<dbReference type="InterPro" id="IPR035897">
    <property type="entry name" value="Toll_tir_struct_dom_sf"/>
</dbReference>
<evidence type="ECO:0000256" key="1">
    <source>
        <dbReference type="ARBA" id="ARBA00004496"/>
    </source>
</evidence>
<sequence>MFQSHDSNSPKALRSIPIPIPHQSSLLMSNPLEISQTPTMAFNLDQRNHGSHSKEIVTAHLEKSLPRPNSASDVVSTSHIESSVPVHCGIETAKCDADVNKNSSKEYQQSSKSFPRMETEVTGSQHTATEKKTTFDTTSCTTANEKQSQPTCRVLQSSSSECTMSNHSAPEDVPIPPLSAPMSDPQFFSFVILHAPDDVENASRVCNILRKLGAGEGTTFYEHFEIPGQNPINSMEEAIENCAFIILLFTKCFENQWTKFQSNTALMYSINEPRKFGTVIPFLPKEDRLDRHKIPLCLRTLTALDEMLPAFEMKVRKSFPQYKVREQEKLWKTRQMMQRLKIEPSNSNSVPSNHNPHRAYHPMPAMPPLAQQPLQGSGICLNFPQQSTSENMFSPITVNGQTPIIQINNAGNVQIGNNNNMSVQEIPGAFYGENNQDYHECTQREENFNNVEGENIESENRNAFN</sequence>
<dbReference type="AlphaFoldDB" id="A0AAD1S4Y3"/>
<dbReference type="GO" id="GO:0043123">
    <property type="term" value="P:positive regulation of canonical NF-kappaB signal transduction"/>
    <property type="evidence" value="ECO:0007669"/>
    <property type="project" value="TreeGrafter"/>
</dbReference>
<reference evidence="9" key="1">
    <citation type="submission" date="2022-03" db="EMBL/GenBank/DDBJ databases">
        <authorList>
            <person name="Alioto T."/>
            <person name="Alioto T."/>
            <person name="Gomez Garrido J."/>
        </authorList>
    </citation>
    <scope>NUCLEOTIDE SEQUENCE</scope>
</reference>
<keyword evidence="10" id="KW-1185">Reference proteome</keyword>
<dbReference type="SUPFAM" id="SSF52200">
    <property type="entry name" value="Toll/Interleukin receptor TIR domain"/>
    <property type="match status" value="1"/>
</dbReference>
<protein>
    <submittedName>
        <fullName evidence="9">TIR domain-containing adapter molecule 1</fullName>
    </submittedName>
</protein>
<keyword evidence="2" id="KW-0963">Cytoplasm</keyword>
<dbReference type="EMBL" id="OW240916">
    <property type="protein sequence ID" value="CAH2292871.1"/>
    <property type="molecule type" value="Genomic_DNA"/>
</dbReference>
<feature type="compositionally biased region" description="Polar residues" evidence="7">
    <location>
        <begin position="104"/>
        <end position="113"/>
    </location>
</feature>